<dbReference type="SUPFAM" id="SSF50129">
    <property type="entry name" value="GroES-like"/>
    <property type="match status" value="1"/>
</dbReference>
<protein>
    <submittedName>
        <fullName evidence="7">Yippee-like protein</fullName>
    </submittedName>
</protein>
<evidence type="ECO:0000256" key="3">
    <source>
        <dbReference type="ARBA" id="ARBA00022833"/>
    </source>
</evidence>
<dbReference type="GO" id="GO:0016491">
    <property type="term" value="F:oxidoreductase activity"/>
    <property type="evidence" value="ECO:0007669"/>
    <property type="project" value="UniProtKB-KW"/>
</dbReference>
<dbReference type="PROSITE" id="PS51792">
    <property type="entry name" value="YIPPEE"/>
    <property type="match status" value="1"/>
</dbReference>
<dbReference type="Pfam" id="PF00107">
    <property type="entry name" value="ADH_zinc_N"/>
    <property type="match status" value="1"/>
</dbReference>
<dbReference type="RefSeq" id="XP_058332363.1">
    <property type="nucleotide sequence ID" value="XM_058473360.1"/>
</dbReference>
<evidence type="ECO:0000256" key="2">
    <source>
        <dbReference type="ARBA" id="ARBA00022723"/>
    </source>
</evidence>
<dbReference type="Gene3D" id="3.90.180.10">
    <property type="entry name" value="Medium-chain alcohol dehydrogenases, catalytic domain"/>
    <property type="match status" value="1"/>
</dbReference>
<dbReference type="InterPro" id="IPR011032">
    <property type="entry name" value="GroES-like_sf"/>
</dbReference>
<dbReference type="GO" id="GO:0008270">
    <property type="term" value="F:zinc ion binding"/>
    <property type="evidence" value="ECO:0007669"/>
    <property type="project" value="InterPro"/>
</dbReference>
<name>A0A9W9P7W1_9EURO</name>
<dbReference type="InterPro" id="IPR036291">
    <property type="entry name" value="NAD(P)-bd_dom_sf"/>
</dbReference>
<evidence type="ECO:0000256" key="1">
    <source>
        <dbReference type="ARBA" id="ARBA00001947"/>
    </source>
</evidence>
<dbReference type="Pfam" id="PF08240">
    <property type="entry name" value="ADH_N"/>
    <property type="match status" value="1"/>
</dbReference>
<comment type="caution">
    <text evidence="7">The sequence shown here is derived from an EMBL/GenBank/DDBJ whole genome shotgun (WGS) entry which is preliminary data.</text>
</comment>
<gene>
    <name evidence="7" type="ORF">N7468_004063</name>
</gene>
<dbReference type="Gene3D" id="3.40.50.720">
    <property type="entry name" value="NAD(P)-binding Rossmann-like Domain"/>
    <property type="match status" value="1"/>
</dbReference>
<dbReference type="AlphaFoldDB" id="A0A9W9P7W1"/>
<dbReference type="SMART" id="SM00829">
    <property type="entry name" value="PKS_ER"/>
    <property type="match status" value="1"/>
</dbReference>
<comment type="cofactor">
    <cofactor evidence="1 5">
        <name>Zn(2+)</name>
        <dbReference type="ChEBI" id="CHEBI:29105"/>
    </cofactor>
</comment>
<keyword evidence="3 5" id="KW-0862">Zinc</keyword>
<dbReference type="CDD" id="cd08284">
    <property type="entry name" value="FDH_like_2"/>
    <property type="match status" value="1"/>
</dbReference>
<dbReference type="InterPro" id="IPR034751">
    <property type="entry name" value="Yippee"/>
</dbReference>
<organism evidence="7 8">
    <name type="scientific">Penicillium chermesinum</name>
    <dbReference type="NCBI Taxonomy" id="63820"/>
    <lineage>
        <taxon>Eukaryota</taxon>
        <taxon>Fungi</taxon>
        <taxon>Dikarya</taxon>
        <taxon>Ascomycota</taxon>
        <taxon>Pezizomycotina</taxon>
        <taxon>Eurotiomycetes</taxon>
        <taxon>Eurotiomycetidae</taxon>
        <taxon>Eurotiales</taxon>
        <taxon>Aspergillaceae</taxon>
        <taxon>Penicillium</taxon>
    </lineage>
</organism>
<keyword evidence="2 5" id="KW-0479">Metal-binding</keyword>
<keyword evidence="4" id="KW-0560">Oxidoreductase</keyword>
<dbReference type="Proteomes" id="UP001150941">
    <property type="component" value="Unassembled WGS sequence"/>
</dbReference>
<evidence type="ECO:0000256" key="4">
    <source>
        <dbReference type="ARBA" id="ARBA00023002"/>
    </source>
</evidence>
<keyword evidence="8" id="KW-1185">Reference proteome</keyword>
<dbReference type="InterPro" id="IPR002328">
    <property type="entry name" value="ADH_Zn_CS"/>
</dbReference>
<dbReference type="OrthoDB" id="442947at2759"/>
<dbReference type="Pfam" id="PF03226">
    <property type="entry name" value="Yippee-Mis18"/>
    <property type="match status" value="1"/>
</dbReference>
<dbReference type="SUPFAM" id="SSF51735">
    <property type="entry name" value="NAD(P)-binding Rossmann-fold domains"/>
    <property type="match status" value="1"/>
</dbReference>
<evidence type="ECO:0000313" key="8">
    <source>
        <dbReference type="Proteomes" id="UP001150941"/>
    </source>
</evidence>
<comment type="similarity">
    <text evidence="5">Belongs to the zinc-containing alcohol dehydrogenase family.</text>
</comment>
<dbReference type="EMBL" id="JAPQKS010000003">
    <property type="protein sequence ID" value="KAJ5239444.1"/>
    <property type="molecule type" value="Genomic_DNA"/>
</dbReference>
<dbReference type="GeneID" id="83200663"/>
<reference evidence="7" key="1">
    <citation type="submission" date="2022-11" db="EMBL/GenBank/DDBJ databases">
        <authorList>
            <person name="Petersen C."/>
        </authorList>
    </citation>
    <scope>NUCLEOTIDE SEQUENCE</scope>
    <source>
        <strain evidence="7">IBT 19713</strain>
    </source>
</reference>
<dbReference type="InterPro" id="IPR020843">
    <property type="entry name" value="ER"/>
</dbReference>
<evidence type="ECO:0000259" key="6">
    <source>
        <dbReference type="PROSITE" id="PS51792"/>
    </source>
</evidence>
<proteinExistence type="inferred from homology"/>
<sequence>MGLTYNVYLTSSKIFGCKGCKTHLADYNDIISRNFRGQHGKAYLFNTVVNITQGEPVERSMTTGRHIVRDIICRQCRVTVGWKYDKAYEASEKYKEGKFILEEELLCILTDPPHRKPRKAAQNLRLISLIKPARNLRGSSALRFSPRLTPKILQCQDLQVSKFSALQDPASPMATSTTGTMQAVIFHEPYKVAVEQRPIPQVQDPEDVVIKVGYTALCGSDLHTYRGIEPASPGFIMGHEFMGEIVEVGSAVKSFSIGDRIVSAFTTSCGRCFYCQQGFSSRCEKNTLFGCEVLNGGQAEYVRIPHAEGSAMKAPEGVDDKYLVLMGDIFPTGWFAANNAFKSSTPEQISEQTVVVIGCGPVGLCAVINALEYKPKHLLAVDSVPSRLELAKSLGAEPWNFLTDREGLDSRVKELTGGRGADAVIEVVGLSPALRIGFELLRPWGTISSVGVHNAEAALDNRFPGRAMTHTTRISLSKWVDALFDRLPPQALAVLKKNQHRLGFMAEKVMPLSQAAEAYDLFNTMKVQKVIFLPDQ</sequence>
<dbReference type="InterPro" id="IPR013154">
    <property type="entry name" value="ADH-like_N"/>
</dbReference>
<dbReference type="InterPro" id="IPR004910">
    <property type="entry name" value="Yippee/Mis18/Cereblon"/>
</dbReference>
<feature type="domain" description="Yippee" evidence="6">
    <location>
        <begin position="13"/>
        <end position="110"/>
    </location>
</feature>
<dbReference type="InterPro" id="IPR013149">
    <property type="entry name" value="ADH-like_C"/>
</dbReference>
<reference evidence="7" key="2">
    <citation type="journal article" date="2023" name="IMA Fungus">
        <title>Comparative genomic study of the Penicillium genus elucidates a diverse pangenome and 15 lateral gene transfer events.</title>
        <authorList>
            <person name="Petersen C."/>
            <person name="Sorensen T."/>
            <person name="Nielsen M.R."/>
            <person name="Sondergaard T.E."/>
            <person name="Sorensen J.L."/>
            <person name="Fitzpatrick D.A."/>
            <person name="Frisvad J.C."/>
            <person name="Nielsen K.L."/>
        </authorList>
    </citation>
    <scope>NUCLEOTIDE SEQUENCE</scope>
    <source>
        <strain evidence="7">IBT 19713</strain>
    </source>
</reference>
<evidence type="ECO:0000256" key="5">
    <source>
        <dbReference type="RuleBase" id="RU361277"/>
    </source>
</evidence>
<accession>A0A9W9P7W1</accession>
<evidence type="ECO:0000313" key="7">
    <source>
        <dbReference type="EMBL" id="KAJ5239444.1"/>
    </source>
</evidence>
<dbReference type="PROSITE" id="PS00059">
    <property type="entry name" value="ADH_ZINC"/>
    <property type="match status" value="1"/>
</dbReference>
<dbReference type="PANTHER" id="PTHR42813">
    <property type="entry name" value="ZINC-TYPE ALCOHOL DEHYDROGENASE-LIKE"/>
    <property type="match status" value="1"/>
</dbReference>
<dbReference type="PANTHER" id="PTHR42813:SF2">
    <property type="entry name" value="DEHYDROGENASE, ZINC-CONTAINING, PUTATIVE (AFU_ORTHOLOGUE AFUA_2G02810)-RELATED"/>
    <property type="match status" value="1"/>
</dbReference>